<accession>A0ABQ3YCX8</accession>
<keyword evidence="2" id="KW-1185">Reference proteome</keyword>
<dbReference type="EMBL" id="BOMI01000131">
    <property type="protein sequence ID" value="GID77873.1"/>
    <property type="molecule type" value="Genomic_DNA"/>
</dbReference>
<reference evidence="1 2" key="1">
    <citation type="submission" date="2021-01" db="EMBL/GenBank/DDBJ databases">
        <title>Whole genome shotgun sequence of Actinoplanes deccanensis NBRC 13994.</title>
        <authorList>
            <person name="Komaki H."/>
            <person name="Tamura T."/>
        </authorList>
    </citation>
    <scope>NUCLEOTIDE SEQUENCE [LARGE SCALE GENOMIC DNA]</scope>
    <source>
        <strain evidence="1 2">NBRC 13994</strain>
    </source>
</reference>
<evidence type="ECO:0000313" key="1">
    <source>
        <dbReference type="EMBL" id="GID77873.1"/>
    </source>
</evidence>
<sequence length="60" mass="6128">MGHDAVALGDRLEVLADVGGIHIGDCPTCHTDRVGTNLVESGGACGGPSRHASIVPYRDT</sequence>
<comment type="caution">
    <text evidence="1">The sequence shown here is derived from an EMBL/GenBank/DDBJ whole genome shotgun (WGS) entry which is preliminary data.</text>
</comment>
<protein>
    <submittedName>
        <fullName evidence="1">Uncharacterized protein</fullName>
    </submittedName>
</protein>
<gene>
    <name evidence="1" type="ORF">Ade02nite_65140</name>
</gene>
<evidence type="ECO:0000313" key="2">
    <source>
        <dbReference type="Proteomes" id="UP000609879"/>
    </source>
</evidence>
<name>A0ABQ3YCX8_9ACTN</name>
<organism evidence="1 2">
    <name type="scientific">Paractinoplanes deccanensis</name>
    <dbReference type="NCBI Taxonomy" id="113561"/>
    <lineage>
        <taxon>Bacteria</taxon>
        <taxon>Bacillati</taxon>
        <taxon>Actinomycetota</taxon>
        <taxon>Actinomycetes</taxon>
        <taxon>Micromonosporales</taxon>
        <taxon>Micromonosporaceae</taxon>
        <taxon>Paractinoplanes</taxon>
    </lineage>
</organism>
<proteinExistence type="predicted"/>
<dbReference type="Proteomes" id="UP000609879">
    <property type="component" value="Unassembled WGS sequence"/>
</dbReference>